<dbReference type="SUPFAM" id="SSF48464">
    <property type="entry name" value="ENTH/VHS domain"/>
    <property type="match status" value="1"/>
</dbReference>
<accession>A0A7S0CQ41</accession>
<dbReference type="InterPro" id="IPR004152">
    <property type="entry name" value="GAT_dom"/>
</dbReference>
<evidence type="ECO:0000256" key="1">
    <source>
        <dbReference type="ARBA" id="ARBA00004170"/>
    </source>
</evidence>
<dbReference type="PANTHER" id="PTHR45898:SF4">
    <property type="entry name" value="TARGET OF MYB PROTEIN 1"/>
    <property type="match status" value="1"/>
</dbReference>
<dbReference type="GO" id="GO:0043328">
    <property type="term" value="P:protein transport to vacuole involved in ubiquitin-dependent protein catabolic process via the multivesicular body sorting pathway"/>
    <property type="evidence" value="ECO:0007669"/>
    <property type="project" value="InterPro"/>
</dbReference>
<feature type="compositionally biased region" description="Basic residues" evidence="5">
    <location>
        <begin position="302"/>
        <end position="314"/>
    </location>
</feature>
<comment type="subcellular location">
    <subcellularLocation>
        <location evidence="1">Membrane</location>
        <topology evidence="1">Peripheral membrane protein</topology>
    </subcellularLocation>
</comment>
<dbReference type="PANTHER" id="PTHR45898">
    <property type="entry name" value="TOM1-LIKE PROTEIN"/>
    <property type="match status" value="1"/>
</dbReference>
<dbReference type="GO" id="GO:0016020">
    <property type="term" value="C:membrane"/>
    <property type="evidence" value="ECO:0007669"/>
    <property type="project" value="UniProtKB-SubCell"/>
</dbReference>
<dbReference type="SUPFAM" id="SSF89009">
    <property type="entry name" value="GAT-like domain"/>
    <property type="match status" value="1"/>
</dbReference>
<reference evidence="7" key="1">
    <citation type="submission" date="2021-01" db="EMBL/GenBank/DDBJ databases">
        <authorList>
            <person name="Corre E."/>
            <person name="Pelletier E."/>
            <person name="Niang G."/>
            <person name="Scheremetjew M."/>
            <person name="Finn R."/>
            <person name="Kale V."/>
            <person name="Holt S."/>
            <person name="Cochrane G."/>
            <person name="Meng A."/>
            <person name="Brown T."/>
            <person name="Cohen L."/>
        </authorList>
    </citation>
    <scope>NUCLEOTIDE SEQUENCE</scope>
    <source>
        <strain evidence="7">CCMP2058</strain>
    </source>
</reference>
<dbReference type="GO" id="GO:0005737">
    <property type="term" value="C:cytoplasm"/>
    <property type="evidence" value="ECO:0007669"/>
    <property type="project" value="UniProtKB-ARBA"/>
</dbReference>
<name>A0A7S0CQ41_9EUKA</name>
<evidence type="ECO:0000256" key="4">
    <source>
        <dbReference type="ARBA" id="ARBA00023136"/>
    </source>
</evidence>
<sequence>MSKVSKEELLEFKGQIKNAILLKIKSNSKIPEFDVARSIKICDKLNEKPILGARAEKTLRKICLGKEAPAAINALRLADMVMKNCPNFRPYLNTKVFSQGVLKSLPKHIRDPQGVSFQSMQDDASEAEIERINKSLLLIQSWSKVLHLWKATHDSLVRKNCQFPEPLKDEETPLAYDDLKVPSSAMPSKPSPKKQATPKFRDSDCKKAATAIEVLNDMLRAQPEDPGKDPIIQELKQQVTTCQTTIHSRLGRETNQLVMDELLKANDLCNKILKLYSDVLSGKPIPEEKKTKIVKQEDTKKKTEKKTKKKKSEKKGKQAKAEKSADLDKIFQDSEGETTKEKPATKTTVPIDFLASAFADESSQGEAKGKDALSASEPAPARQGTFDLLEGVFGKTDDNTTAPPVSARQTSAFEDDAFMALAKKRAE</sequence>
<dbReference type="InterPro" id="IPR002014">
    <property type="entry name" value="VHS_dom"/>
</dbReference>
<feature type="compositionally biased region" description="Basic and acidic residues" evidence="5">
    <location>
        <begin position="315"/>
        <end position="344"/>
    </location>
</feature>
<feature type="compositionally biased region" description="Basic and acidic residues" evidence="5">
    <location>
        <begin position="291"/>
        <end position="301"/>
    </location>
</feature>
<dbReference type="AlphaFoldDB" id="A0A7S0CQ41"/>
<dbReference type="GO" id="GO:0043130">
    <property type="term" value="F:ubiquitin binding"/>
    <property type="evidence" value="ECO:0007669"/>
    <property type="project" value="InterPro"/>
</dbReference>
<keyword evidence="2" id="KW-0813">Transport</keyword>
<evidence type="ECO:0000259" key="6">
    <source>
        <dbReference type="PROSITE" id="PS50179"/>
    </source>
</evidence>
<feature type="region of interest" description="Disordered" evidence="5">
    <location>
        <begin position="360"/>
        <end position="383"/>
    </location>
</feature>
<dbReference type="Gene3D" id="1.25.40.90">
    <property type="match status" value="1"/>
</dbReference>
<protein>
    <recommendedName>
        <fullName evidence="6">VHS domain-containing protein</fullName>
    </recommendedName>
</protein>
<dbReference type="PROSITE" id="PS50179">
    <property type="entry name" value="VHS"/>
    <property type="match status" value="1"/>
</dbReference>
<dbReference type="Pfam" id="PF03127">
    <property type="entry name" value="GAT"/>
    <property type="match status" value="1"/>
</dbReference>
<gene>
    <name evidence="7" type="ORF">LAMO00422_LOCUS1008</name>
</gene>
<dbReference type="InterPro" id="IPR038425">
    <property type="entry name" value="GAT_sf"/>
</dbReference>
<evidence type="ECO:0000256" key="2">
    <source>
        <dbReference type="ARBA" id="ARBA00022448"/>
    </source>
</evidence>
<keyword evidence="4" id="KW-0472">Membrane</keyword>
<feature type="region of interest" description="Disordered" evidence="5">
    <location>
        <begin position="291"/>
        <end position="346"/>
    </location>
</feature>
<dbReference type="GO" id="GO:0035091">
    <property type="term" value="F:phosphatidylinositol binding"/>
    <property type="evidence" value="ECO:0007669"/>
    <property type="project" value="InterPro"/>
</dbReference>
<dbReference type="Gene3D" id="1.20.58.160">
    <property type="match status" value="1"/>
</dbReference>
<proteinExistence type="predicted"/>
<feature type="domain" description="VHS" evidence="6">
    <location>
        <begin position="25"/>
        <end position="164"/>
    </location>
</feature>
<evidence type="ECO:0000313" key="7">
    <source>
        <dbReference type="EMBL" id="CAD8429993.1"/>
    </source>
</evidence>
<evidence type="ECO:0000256" key="5">
    <source>
        <dbReference type="SAM" id="MobiDB-lite"/>
    </source>
</evidence>
<evidence type="ECO:0000256" key="3">
    <source>
        <dbReference type="ARBA" id="ARBA00022927"/>
    </source>
</evidence>
<dbReference type="InterPro" id="IPR044836">
    <property type="entry name" value="TOL_plant"/>
</dbReference>
<feature type="region of interest" description="Disordered" evidence="5">
    <location>
        <begin position="181"/>
        <end position="202"/>
    </location>
</feature>
<organism evidence="7">
    <name type="scientific">Amorphochlora amoebiformis</name>
    <dbReference type="NCBI Taxonomy" id="1561963"/>
    <lineage>
        <taxon>Eukaryota</taxon>
        <taxon>Sar</taxon>
        <taxon>Rhizaria</taxon>
        <taxon>Cercozoa</taxon>
        <taxon>Chlorarachniophyceae</taxon>
        <taxon>Amorphochlora</taxon>
    </lineage>
</organism>
<dbReference type="EMBL" id="HBEM01001373">
    <property type="protein sequence ID" value="CAD8429993.1"/>
    <property type="molecule type" value="Transcribed_RNA"/>
</dbReference>
<keyword evidence="3" id="KW-0653">Protein transport</keyword>
<dbReference type="InterPro" id="IPR008942">
    <property type="entry name" value="ENTH_VHS"/>
</dbReference>